<keyword evidence="2" id="KW-1185">Reference proteome</keyword>
<dbReference type="InterPro" id="IPR018680">
    <property type="entry name" value="DUF2164"/>
</dbReference>
<dbReference type="AlphaFoldDB" id="A0A1N6YTD4"/>
<organism evidence="1 2">
    <name type="scientific">Halanaerobium kushneri</name>
    <dbReference type="NCBI Taxonomy" id="56779"/>
    <lineage>
        <taxon>Bacteria</taxon>
        <taxon>Bacillati</taxon>
        <taxon>Bacillota</taxon>
        <taxon>Clostridia</taxon>
        <taxon>Halanaerobiales</taxon>
        <taxon>Halanaerobiaceae</taxon>
        <taxon>Halanaerobium</taxon>
    </lineage>
</organism>
<gene>
    <name evidence="1" type="ORF">SAMN05421834_11550</name>
</gene>
<reference evidence="2" key="1">
    <citation type="submission" date="2017-01" db="EMBL/GenBank/DDBJ databases">
        <authorList>
            <person name="Varghese N."/>
            <person name="Submissions S."/>
        </authorList>
    </citation>
    <scope>NUCLEOTIDE SEQUENCE [LARGE SCALE GENOMIC DNA]</scope>
    <source>
        <strain evidence="2">ATCC 700103</strain>
    </source>
</reference>
<sequence length="85" mass="10474">MKEDDLIKKYGLTEEDKEKLLEEIKYYFEVERDEKLGIIASEKILEFFLETMGDYVYNRALDNTKQWYDQRMENLESDFFALYKY</sequence>
<dbReference type="Pfam" id="PF09932">
    <property type="entry name" value="DUF2164"/>
    <property type="match status" value="1"/>
</dbReference>
<evidence type="ECO:0000313" key="1">
    <source>
        <dbReference type="EMBL" id="SIR17873.1"/>
    </source>
</evidence>
<dbReference type="OrthoDB" id="573733at2"/>
<proteinExistence type="predicted"/>
<protein>
    <submittedName>
        <fullName evidence="1">Uncharacterized conserved protein, DUF2164 family</fullName>
    </submittedName>
</protein>
<name>A0A1N6YTD4_9FIRM</name>
<evidence type="ECO:0000313" key="2">
    <source>
        <dbReference type="Proteomes" id="UP000185669"/>
    </source>
</evidence>
<accession>A0A1N6YTD4</accession>
<dbReference type="RefSeq" id="WP_084566170.1">
    <property type="nucleotide sequence ID" value="NZ_FTNC01000015.1"/>
</dbReference>
<dbReference type="Proteomes" id="UP000185669">
    <property type="component" value="Unassembled WGS sequence"/>
</dbReference>
<dbReference type="EMBL" id="FTNC01000015">
    <property type="protein sequence ID" value="SIR17873.1"/>
    <property type="molecule type" value="Genomic_DNA"/>
</dbReference>
<dbReference type="STRING" id="56779.SAMN05421834_11550"/>